<proteinExistence type="predicted"/>
<evidence type="ECO:0000313" key="2">
    <source>
        <dbReference type="Proteomes" id="UP000694460"/>
    </source>
</evidence>
<sequence length="238" mass="25925">MSASGNLGRIVHHDPKSRDHAFIRAAGLPTRHVRHAMNAPHVDQYFLSGCVGFSGTNMLNTAYAISSRRKFNAVAPIGKAGTSYLGNDDGIRNYHESTLRNPYVGQYPPDDEGSSAIGLMKWWKAVGVISSYSWTFTFDDFLGALSRQPVLCGTAWYDDMSSTGPDGIVHSAVSGESGGHEYLATEIIPSKKLLGFEQSWGQHPPGFGNGNGRFYMSYDLAEELIIHQQGDVAVPEVL</sequence>
<dbReference type="SUPFAM" id="SSF54001">
    <property type="entry name" value="Cysteine proteinases"/>
    <property type="match status" value="1"/>
</dbReference>
<dbReference type="InterPro" id="IPR038765">
    <property type="entry name" value="Papain-like_cys_pep_sf"/>
</dbReference>
<accession>A0ABS4ZSD3</accession>
<evidence type="ECO:0000313" key="1">
    <source>
        <dbReference type="EMBL" id="MBP2452422.1"/>
    </source>
</evidence>
<protein>
    <submittedName>
        <fullName evidence="1">Uncharacterized protein</fullName>
    </submittedName>
</protein>
<name>A0ABS4ZSD3_9MYCO</name>
<gene>
    <name evidence="1" type="ORF">JOF57_002335</name>
</gene>
<dbReference type="Proteomes" id="UP000694460">
    <property type="component" value="Unassembled WGS sequence"/>
</dbReference>
<comment type="caution">
    <text evidence="1">The sequence shown here is derived from an EMBL/GenBank/DDBJ whole genome shotgun (WGS) entry which is preliminary data.</text>
</comment>
<organism evidence="1 2">
    <name type="scientific">Mycolicibacterium lutetiense</name>
    <dbReference type="NCBI Taxonomy" id="1641992"/>
    <lineage>
        <taxon>Bacteria</taxon>
        <taxon>Bacillati</taxon>
        <taxon>Actinomycetota</taxon>
        <taxon>Actinomycetes</taxon>
        <taxon>Mycobacteriales</taxon>
        <taxon>Mycobacteriaceae</taxon>
        <taxon>Mycolicibacterium</taxon>
    </lineage>
</organism>
<keyword evidence="2" id="KW-1185">Reference proteome</keyword>
<dbReference type="EMBL" id="JAGIOP010000002">
    <property type="protein sequence ID" value="MBP2452422.1"/>
    <property type="molecule type" value="Genomic_DNA"/>
</dbReference>
<dbReference type="RefSeq" id="WP_209916556.1">
    <property type="nucleotide sequence ID" value="NZ_JAGIOP010000002.1"/>
</dbReference>
<reference evidence="1 2" key="1">
    <citation type="submission" date="2021-03" db="EMBL/GenBank/DDBJ databases">
        <title>Sequencing the genomes of 1000 actinobacteria strains.</title>
        <authorList>
            <person name="Klenk H.-P."/>
        </authorList>
    </citation>
    <scope>NUCLEOTIDE SEQUENCE [LARGE SCALE GENOMIC DNA]</scope>
    <source>
        <strain evidence="1 2">DSM 46713</strain>
    </source>
</reference>